<evidence type="ECO:0000313" key="6">
    <source>
        <dbReference type="Proteomes" id="UP000703893"/>
    </source>
</evidence>
<organism evidence="5 6">
    <name type="scientific">Candidatus Tanganyikabacteria bacterium</name>
    <dbReference type="NCBI Taxonomy" id="2961651"/>
    <lineage>
        <taxon>Bacteria</taxon>
        <taxon>Bacillati</taxon>
        <taxon>Candidatus Sericytochromatia</taxon>
        <taxon>Candidatus Tanganyikabacteria</taxon>
    </lineage>
</organism>
<dbReference type="SMART" id="SM00941">
    <property type="entry name" value="PYNP_C"/>
    <property type="match status" value="1"/>
</dbReference>
<dbReference type="GO" id="GO:0006213">
    <property type="term" value="P:pyrimidine nucleoside metabolic process"/>
    <property type="evidence" value="ECO:0007669"/>
    <property type="project" value="InterPro"/>
</dbReference>
<dbReference type="PANTHER" id="PTHR10515">
    <property type="entry name" value="THYMIDINE PHOSPHORYLASE"/>
    <property type="match status" value="1"/>
</dbReference>
<proteinExistence type="inferred from homology"/>
<dbReference type="SUPFAM" id="SSF54680">
    <property type="entry name" value="Pyrimidine nucleoside phosphorylase C-terminal domain"/>
    <property type="match status" value="1"/>
</dbReference>
<dbReference type="GO" id="GO:0004645">
    <property type="term" value="F:1,4-alpha-oligoglucan phosphorylase activity"/>
    <property type="evidence" value="ECO:0007669"/>
    <property type="project" value="InterPro"/>
</dbReference>
<evidence type="ECO:0000256" key="2">
    <source>
        <dbReference type="ARBA" id="ARBA00022676"/>
    </source>
</evidence>
<dbReference type="SUPFAM" id="SSF52418">
    <property type="entry name" value="Nucleoside phosphorylase/phosphoribosyltransferase catalytic domain"/>
    <property type="match status" value="1"/>
</dbReference>
<sequence>EAADLALLMQQVGQRLGRNVVCAVSEMGQPLGRTVGNAIEVREAVETLQGVGPADLLELCVSLGALLLEAGGVIGDLAGARRKLEDSIKDGSALAKFREMVEAQGGDSAVVDDLSLLPAAAHNHAILAEESGFVTAIHARAIGEAAGLLGAGRQRKDDVLDLAAGIVLLRKIGDPIEAGEPLAELHANDPSRFNAVEIRLRDAFTISPEAVEPPPLIKAVFGTRWPSTASVSA</sequence>
<dbReference type="GO" id="GO:0005829">
    <property type="term" value="C:cytosol"/>
    <property type="evidence" value="ECO:0007669"/>
    <property type="project" value="TreeGrafter"/>
</dbReference>
<dbReference type="InterPro" id="IPR035902">
    <property type="entry name" value="Nuc_phospho_transferase"/>
</dbReference>
<dbReference type="Proteomes" id="UP000703893">
    <property type="component" value="Unassembled WGS sequence"/>
</dbReference>
<protein>
    <submittedName>
        <fullName evidence="5">Pyrimidine-nucleoside phosphorylase</fullName>
    </submittedName>
</protein>
<dbReference type="InterPro" id="IPR000053">
    <property type="entry name" value="Thymidine/pyrmidine_PPase"/>
</dbReference>
<keyword evidence="2" id="KW-0328">Glycosyltransferase</keyword>
<dbReference type="GO" id="GO:0009032">
    <property type="term" value="F:thymidine phosphorylase activity"/>
    <property type="evidence" value="ECO:0007669"/>
    <property type="project" value="TreeGrafter"/>
</dbReference>
<comment type="caution">
    <text evidence="5">The sequence shown here is derived from an EMBL/GenBank/DDBJ whole genome shotgun (WGS) entry which is preliminary data.</text>
</comment>
<comment type="similarity">
    <text evidence="1">Belongs to the thymidine/pyrimidine-nucleoside phosphorylase family.</text>
</comment>
<dbReference type="Gene3D" id="3.90.1170.30">
    <property type="entry name" value="Pyrimidine nucleoside phosphorylase-like, C-terminal domain"/>
    <property type="match status" value="1"/>
</dbReference>
<name>A0A938BP76_9BACT</name>
<dbReference type="EMBL" id="VGJX01000777">
    <property type="protein sequence ID" value="MBM3275915.1"/>
    <property type="molecule type" value="Genomic_DNA"/>
</dbReference>
<dbReference type="InterPro" id="IPR013102">
    <property type="entry name" value="PYNP_C"/>
</dbReference>
<feature type="non-terminal residue" evidence="5">
    <location>
        <position position="1"/>
    </location>
</feature>
<dbReference type="PANTHER" id="PTHR10515:SF0">
    <property type="entry name" value="THYMIDINE PHOSPHORYLASE"/>
    <property type="match status" value="1"/>
</dbReference>
<dbReference type="AlphaFoldDB" id="A0A938BP76"/>
<dbReference type="Pfam" id="PF07831">
    <property type="entry name" value="PYNP_C"/>
    <property type="match status" value="1"/>
</dbReference>
<dbReference type="Gene3D" id="3.40.1030.10">
    <property type="entry name" value="Nucleoside phosphorylase/phosphoribosyltransferase catalytic domain"/>
    <property type="match status" value="1"/>
</dbReference>
<evidence type="ECO:0000259" key="4">
    <source>
        <dbReference type="SMART" id="SM00941"/>
    </source>
</evidence>
<evidence type="ECO:0000256" key="3">
    <source>
        <dbReference type="ARBA" id="ARBA00022679"/>
    </source>
</evidence>
<dbReference type="GO" id="GO:0006206">
    <property type="term" value="P:pyrimidine nucleobase metabolic process"/>
    <property type="evidence" value="ECO:0007669"/>
    <property type="project" value="InterPro"/>
</dbReference>
<feature type="domain" description="Pyrimidine nucleoside phosphorylase C-terminal" evidence="4">
    <location>
        <begin position="133"/>
        <end position="207"/>
    </location>
</feature>
<evidence type="ECO:0000256" key="1">
    <source>
        <dbReference type="ARBA" id="ARBA00006915"/>
    </source>
</evidence>
<evidence type="ECO:0000313" key="5">
    <source>
        <dbReference type="EMBL" id="MBM3275915.1"/>
    </source>
</evidence>
<gene>
    <name evidence="5" type="ORF">FJZ00_12235</name>
</gene>
<dbReference type="InterPro" id="IPR036566">
    <property type="entry name" value="PYNP-like_C_sf"/>
</dbReference>
<accession>A0A938BP76</accession>
<reference evidence="5 6" key="1">
    <citation type="submission" date="2019-03" db="EMBL/GenBank/DDBJ databases">
        <title>Lake Tanganyika Metagenome-Assembled Genomes (MAGs).</title>
        <authorList>
            <person name="Tran P."/>
        </authorList>
    </citation>
    <scope>NUCLEOTIDE SEQUENCE [LARGE SCALE GENOMIC DNA]</scope>
    <source>
        <strain evidence="5">K_DeepCast_65m_m2_236</strain>
    </source>
</reference>
<keyword evidence="3" id="KW-0808">Transferase</keyword>